<evidence type="ECO:0000256" key="1">
    <source>
        <dbReference type="SAM" id="MobiDB-lite"/>
    </source>
</evidence>
<feature type="compositionally biased region" description="Low complexity" evidence="1">
    <location>
        <begin position="94"/>
        <end position="128"/>
    </location>
</feature>
<feature type="compositionally biased region" description="Low complexity" evidence="1">
    <location>
        <begin position="10"/>
        <end position="26"/>
    </location>
</feature>
<proteinExistence type="predicted"/>
<feature type="compositionally biased region" description="Low complexity" evidence="1">
    <location>
        <begin position="36"/>
        <end position="60"/>
    </location>
</feature>
<reference evidence="2" key="1">
    <citation type="submission" date="2020-05" db="EMBL/GenBank/DDBJ databases">
        <title>WGS assembly of Panicum virgatum.</title>
        <authorList>
            <person name="Lovell J.T."/>
            <person name="Jenkins J."/>
            <person name="Shu S."/>
            <person name="Juenger T.E."/>
            <person name="Schmutz J."/>
        </authorList>
    </citation>
    <scope>NUCLEOTIDE SEQUENCE</scope>
    <source>
        <strain evidence="2">AP13</strain>
    </source>
</reference>
<feature type="region of interest" description="Disordered" evidence="1">
    <location>
        <begin position="1"/>
        <end position="128"/>
    </location>
</feature>
<accession>A0A8T0RQS3</accession>
<organism evidence="2 3">
    <name type="scientific">Panicum virgatum</name>
    <name type="common">Blackwell switchgrass</name>
    <dbReference type="NCBI Taxonomy" id="38727"/>
    <lineage>
        <taxon>Eukaryota</taxon>
        <taxon>Viridiplantae</taxon>
        <taxon>Streptophyta</taxon>
        <taxon>Embryophyta</taxon>
        <taxon>Tracheophyta</taxon>
        <taxon>Spermatophyta</taxon>
        <taxon>Magnoliopsida</taxon>
        <taxon>Liliopsida</taxon>
        <taxon>Poales</taxon>
        <taxon>Poaceae</taxon>
        <taxon>PACMAD clade</taxon>
        <taxon>Panicoideae</taxon>
        <taxon>Panicodae</taxon>
        <taxon>Paniceae</taxon>
        <taxon>Panicinae</taxon>
        <taxon>Panicum</taxon>
        <taxon>Panicum sect. Hiantes</taxon>
    </lineage>
</organism>
<evidence type="ECO:0000313" key="3">
    <source>
        <dbReference type="Proteomes" id="UP000823388"/>
    </source>
</evidence>
<dbReference type="EMBL" id="CM029046">
    <property type="protein sequence ID" value="KAG2586889.1"/>
    <property type="molecule type" value="Genomic_DNA"/>
</dbReference>
<dbReference type="Proteomes" id="UP000823388">
    <property type="component" value="Chromosome 5N"/>
</dbReference>
<keyword evidence="3" id="KW-1185">Reference proteome</keyword>
<gene>
    <name evidence="2" type="ORF">PVAP13_5NG090900</name>
</gene>
<sequence>MRSAAHRPTDTAPSTSSSAPASSWISSGGGTPWPIASSPTTARTSASSTATGCDRPGRGTTPPPSRTPTARCRGCASPPRVVRRWWTPMSRPCRFAPGRRPGSRGFRPGRSSRSASSLGSPRRCSWCA</sequence>
<evidence type="ECO:0000313" key="2">
    <source>
        <dbReference type="EMBL" id="KAG2586889.1"/>
    </source>
</evidence>
<comment type="caution">
    <text evidence="2">The sequence shown here is derived from an EMBL/GenBank/DDBJ whole genome shotgun (WGS) entry which is preliminary data.</text>
</comment>
<dbReference type="AlphaFoldDB" id="A0A8T0RQS3"/>
<protein>
    <submittedName>
        <fullName evidence="2">Uncharacterized protein</fullName>
    </submittedName>
</protein>
<name>A0A8T0RQS3_PANVG</name>